<evidence type="ECO:0000313" key="3">
    <source>
        <dbReference type="EMBL" id="KAF2757257.1"/>
    </source>
</evidence>
<feature type="region of interest" description="Disordered" evidence="1">
    <location>
        <begin position="21"/>
        <end position="43"/>
    </location>
</feature>
<dbReference type="AlphaFoldDB" id="A0A6A6W6R6"/>
<feature type="region of interest" description="Disordered" evidence="1">
    <location>
        <begin position="213"/>
        <end position="233"/>
    </location>
</feature>
<organism evidence="3 4">
    <name type="scientific">Pseudovirgaria hyperparasitica</name>
    <dbReference type="NCBI Taxonomy" id="470096"/>
    <lineage>
        <taxon>Eukaryota</taxon>
        <taxon>Fungi</taxon>
        <taxon>Dikarya</taxon>
        <taxon>Ascomycota</taxon>
        <taxon>Pezizomycotina</taxon>
        <taxon>Dothideomycetes</taxon>
        <taxon>Dothideomycetes incertae sedis</taxon>
        <taxon>Acrospermales</taxon>
        <taxon>Acrospermaceae</taxon>
        <taxon>Pseudovirgaria</taxon>
    </lineage>
</organism>
<gene>
    <name evidence="3" type="ORF">EJ05DRAFT_511973</name>
</gene>
<keyword evidence="4" id="KW-1185">Reference proteome</keyword>
<protein>
    <recommendedName>
        <fullName evidence="5">AB hydrolase-1 domain-containing protein</fullName>
    </recommendedName>
</protein>
<evidence type="ECO:0008006" key="5">
    <source>
        <dbReference type="Google" id="ProtNLM"/>
    </source>
</evidence>
<dbReference type="Gene3D" id="3.40.50.1820">
    <property type="entry name" value="alpha/beta hydrolase"/>
    <property type="match status" value="1"/>
</dbReference>
<feature type="compositionally biased region" description="Polar residues" evidence="1">
    <location>
        <begin position="214"/>
        <end position="224"/>
    </location>
</feature>
<keyword evidence="2" id="KW-0732">Signal</keyword>
<feature type="signal peptide" evidence="2">
    <location>
        <begin position="1"/>
        <end position="25"/>
    </location>
</feature>
<accession>A0A6A6W6R6</accession>
<dbReference type="GeneID" id="54489345"/>
<reference evidence="3" key="1">
    <citation type="journal article" date="2020" name="Stud. Mycol.">
        <title>101 Dothideomycetes genomes: a test case for predicting lifestyles and emergence of pathogens.</title>
        <authorList>
            <person name="Haridas S."/>
            <person name="Albert R."/>
            <person name="Binder M."/>
            <person name="Bloem J."/>
            <person name="Labutti K."/>
            <person name="Salamov A."/>
            <person name="Andreopoulos B."/>
            <person name="Baker S."/>
            <person name="Barry K."/>
            <person name="Bills G."/>
            <person name="Bluhm B."/>
            <person name="Cannon C."/>
            <person name="Castanera R."/>
            <person name="Culley D."/>
            <person name="Daum C."/>
            <person name="Ezra D."/>
            <person name="Gonzalez J."/>
            <person name="Henrissat B."/>
            <person name="Kuo A."/>
            <person name="Liang C."/>
            <person name="Lipzen A."/>
            <person name="Lutzoni F."/>
            <person name="Magnuson J."/>
            <person name="Mondo S."/>
            <person name="Nolan M."/>
            <person name="Ohm R."/>
            <person name="Pangilinan J."/>
            <person name="Park H.-J."/>
            <person name="Ramirez L."/>
            <person name="Alfaro M."/>
            <person name="Sun H."/>
            <person name="Tritt A."/>
            <person name="Yoshinaga Y."/>
            <person name="Zwiers L.-H."/>
            <person name="Turgeon B."/>
            <person name="Goodwin S."/>
            <person name="Spatafora J."/>
            <person name="Crous P."/>
            <person name="Grigoriev I."/>
        </authorList>
    </citation>
    <scope>NUCLEOTIDE SEQUENCE</scope>
    <source>
        <strain evidence="3">CBS 121739</strain>
    </source>
</reference>
<proteinExistence type="predicted"/>
<evidence type="ECO:0000256" key="1">
    <source>
        <dbReference type="SAM" id="MobiDB-lite"/>
    </source>
</evidence>
<dbReference type="InterPro" id="IPR029058">
    <property type="entry name" value="AB_hydrolase_fold"/>
</dbReference>
<name>A0A6A6W6R6_9PEZI</name>
<dbReference type="SUPFAM" id="SSF53474">
    <property type="entry name" value="alpha/beta-Hydrolases"/>
    <property type="match status" value="1"/>
</dbReference>
<dbReference type="RefSeq" id="XP_033599708.1">
    <property type="nucleotide sequence ID" value="XM_033748291.1"/>
</dbReference>
<feature type="chain" id="PRO_5025403470" description="AB hydrolase-1 domain-containing protein" evidence="2">
    <location>
        <begin position="26"/>
        <end position="435"/>
    </location>
</feature>
<evidence type="ECO:0000313" key="4">
    <source>
        <dbReference type="Proteomes" id="UP000799437"/>
    </source>
</evidence>
<dbReference type="EMBL" id="ML996574">
    <property type="protein sequence ID" value="KAF2757257.1"/>
    <property type="molecule type" value="Genomic_DNA"/>
</dbReference>
<dbReference type="OrthoDB" id="190201at2759"/>
<evidence type="ECO:0000256" key="2">
    <source>
        <dbReference type="SAM" id="SignalP"/>
    </source>
</evidence>
<dbReference type="Proteomes" id="UP000799437">
    <property type="component" value="Unassembled WGS sequence"/>
</dbReference>
<feature type="compositionally biased region" description="Low complexity" evidence="1">
    <location>
        <begin position="22"/>
        <end position="43"/>
    </location>
</feature>
<sequence>MRIPTPTHTLAILGTISLTAHASSASPNTTTTTTTSTNNTNTPMTCQEILIPVSATADNILLPDGLDWRTATDAVLQGNVTGSTMARTRVGGEYVIAGRYCEPVGVVDEGDGDAQQRKKRAETLQVLVHGATYTKDYWSGLAPPLNPNTPFAQAKYSYIHAAAHAAFPTLSLDRLCNGASTHANALLECQIPLQAATIAQILASARRGTLPISAAQSPNSNQAQPHHRRQTQTQTRTFTSLILTCHSLGSLICNALSATYPSAADALVLTGYTPFLAAGLSGIATHPLFLPAPDKPLGYLSATREAGAEYLFYATSYDRVVSHYDFTHRGSVTVGEIASVGLGQVDAGGFRGAVLVLNGDEDAVFCQRVGVVGPVFMARGECEKGGFSEAVRGLYGGARAFAVVNLGGTGHCVNNHYTAEEAFARVNGWLGEVGF</sequence>